<organism evidence="2 3">
    <name type="scientific">Pseudomonas abietaniphila</name>
    <dbReference type="NCBI Taxonomy" id="89065"/>
    <lineage>
        <taxon>Bacteria</taxon>
        <taxon>Pseudomonadati</taxon>
        <taxon>Pseudomonadota</taxon>
        <taxon>Gammaproteobacteria</taxon>
        <taxon>Pseudomonadales</taxon>
        <taxon>Pseudomonadaceae</taxon>
        <taxon>Pseudomonas</taxon>
    </lineage>
</organism>
<dbReference type="InterPro" id="IPR011010">
    <property type="entry name" value="DNA_brk_join_enz"/>
</dbReference>
<reference evidence="3" key="1">
    <citation type="submission" date="2016-10" db="EMBL/GenBank/DDBJ databases">
        <authorList>
            <person name="Varghese N."/>
            <person name="Submissions S."/>
        </authorList>
    </citation>
    <scope>NUCLEOTIDE SEQUENCE [LARGE SCALE GENOMIC DNA]</scope>
    <source>
        <strain evidence="3">ATCC 700689</strain>
    </source>
</reference>
<dbReference type="GO" id="GO:0015074">
    <property type="term" value="P:DNA integration"/>
    <property type="evidence" value="ECO:0007669"/>
    <property type="project" value="InterPro"/>
</dbReference>
<evidence type="ECO:0008006" key="4">
    <source>
        <dbReference type="Google" id="ProtNLM"/>
    </source>
</evidence>
<keyword evidence="3" id="KW-1185">Reference proteome</keyword>
<dbReference type="RefSeq" id="WP_143024483.1">
    <property type="nucleotide sequence ID" value="NZ_BBQJ01000025.1"/>
</dbReference>
<dbReference type="EMBL" id="FNCO01000016">
    <property type="protein sequence ID" value="SDI69197.1"/>
    <property type="molecule type" value="Genomic_DNA"/>
</dbReference>
<evidence type="ECO:0000313" key="3">
    <source>
        <dbReference type="Proteomes" id="UP000182894"/>
    </source>
</evidence>
<dbReference type="SUPFAM" id="SSF56349">
    <property type="entry name" value="DNA breaking-rejoining enzymes"/>
    <property type="match status" value="1"/>
</dbReference>
<dbReference type="Gene3D" id="1.10.443.10">
    <property type="entry name" value="Intergrase catalytic core"/>
    <property type="match status" value="1"/>
</dbReference>
<protein>
    <recommendedName>
        <fullName evidence="4">Tyr recombinase domain-containing protein</fullName>
    </recommendedName>
</protein>
<evidence type="ECO:0000256" key="1">
    <source>
        <dbReference type="ARBA" id="ARBA00023172"/>
    </source>
</evidence>
<name>A0A1G8MMU2_9PSED</name>
<dbReference type="AlphaFoldDB" id="A0A1G8MMU2"/>
<keyword evidence="1" id="KW-0233">DNA recombination</keyword>
<dbReference type="OrthoDB" id="7033627at2"/>
<dbReference type="STRING" id="89065.SAMN05216605_1166"/>
<sequence length="290" mass="32411">MRVPISLADLREKRGFNRIAKKLQKNWPGPDSLTLSLAHEVAAQGLGYRDYHDLQQSAEKNEPSSHAPTATDVRAGLTTSILAFCQTGKVTGVGETDFDLLAASLPIQELAIFQHLNTGPSSKVRRISTEQLVSLGNLVRLRGGLRDQCLFVMLLSGITVARIEAVKAQDISVSESIVRIKLAGDELTGQPRYARSFHHIWPIVTDYIDQEDLSPDDYLFPSRLGKTVPMSSREMNKLICSYLKQALPDPAYWTARRFRQSLLWDFIEPMDQQEHTGSWFARPPVVPASI</sequence>
<dbReference type="InterPro" id="IPR013762">
    <property type="entry name" value="Integrase-like_cat_sf"/>
</dbReference>
<proteinExistence type="predicted"/>
<dbReference type="GO" id="GO:0006310">
    <property type="term" value="P:DNA recombination"/>
    <property type="evidence" value="ECO:0007669"/>
    <property type="project" value="UniProtKB-KW"/>
</dbReference>
<dbReference type="Proteomes" id="UP000182894">
    <property type="component" value="Unassembled WGS sequence"/>
</dbReference>
<accession>A0A1G8MMU2</accession>
<gene>
    <name evidence="2" type="ORF">SAMN05216605_1166</name>
</gene>
<dbReference type="GO" id="GO:0003677">
    <property type="term" value="F:DNA binding"/>
    <property type="evidence" value="ECO:0007669"/>
    <property type="project" value="InterPro"/>
</dbReference>
<evidence type="ECO:0000313" key="2">
    <source>
        <dbReference type="EMBL" id="SDI69197.1"/>
    </source>
</evidence>